<evidence type="ECO:0000313" key="4">
    <source>
        <dbReference type="EMBL" id="ATI42281.1"/>
    </source>
</evidence>
<dbReference type="Pfam" id="PF00583">
    <property type="entry name" value="Acetyltransf_1"/>
    <property type="match status" value="1"/>
</dbReference>
<organism evidence="4 5">
    <name type="scientific">Pacificitalea manganoxidans</name>
    <dbReference type="NCBI Taxonomy" id="1411902"/>
    <lineage>
        <taxon>Bacteria</taxon>
        <taxon>Pseudomonadati</taxon>
        <taxon>Pseudomonadota</taxon>
        <taxon>Alphaproteobacteria</taxon>
        <taxon>Rhodobacterales</taxon>
        <taxon>Paracoccaceae</taxon>
        <taxon>Pacificitalea</taxon>
    </lineage>
</organism>
<accession>A0A291LZZ1</accession>
<dbReference type="InterPro" id="IPR016181">
    <property type="entry name" value="Acyl_CoA_acyltransferase"/>
</dbReference>
<name>A0A291LZZ1_9RHOB</name>
<keyword evidence="2" id="KW-0012">Acyltransferase</keyword>
<dbReference type="AlphaFoldDB" id="A0A291LZZ1"/>
<dbReference type="PANTHER" id="PTHR43877:SF2">
    <property type="entry name" value="AMINOALKYLPHOSPHONATE N-ACETYLTRANSFERASE-RELATED"/>
    <property type="match status" value="1"/>
</dbReference>
<gene>
    <name evidence="4" type="ORF">CBW24_09840</name>
</gene>
<keyword evidence="5" id="KW-1185">Reference proteome</keyword>
<evidence type="ECO:0000259" key="3">
    <source>
        <dbReference type="PROSITE" id="PS51186"/>
    </source>
</evidence>
<dbReference type="Gene3D" id="3.40.630.30">
    <property type="match status" value="1"/>
</dbReference>
<proteinExistence type="predicted"/>
<evidence type="ECO:0000313" key="5">
    <source>
        <dbReference type="Proteomes" id="UP000219050"/>
    </source>
</evidence>
<dbReference type="InterPro" id="IPR000182">
    <property type="entry name" value="GNAT_dom"/>
</dbReference>
<evidence type="ECO:0000256" key="1">
    <source>
        <dbReference type="ARBA" id="ARBA00022679"/>
    </source>
</evidence>
<protein>
    <recommendedName>
        <fullName evidence="3">N-acetyltransferase domain-containing protein</fullName>
    </recommendedName>
</protein>
<evidence type="ECO:0000256" key="2">
    <source>
        <dbReference type="ARBA" id="ARBA00023315"/>
    </source>
</evidence>
<reference evidence="4 5" key="1">
    <citation type="submission" date="2017-05" db="EMBL/GenBank/DDBJ databases">
        <title>Comparative genomic and metabolic analysis of manganese-oxidizing mechanisms in Celeribater manganoxidans DY25T: its adaption to the environment of polymetallic nodule.</title>
        <authorList>
            <person name="Wang X."/>
        </authorList>
    </citation>
    <scope>NUCLEOTIDE SEQUENCE [LARGE SCALE GENOMIC DNA]</scope>
    <source>
        <strain evidence="4 5">DY25</strain>
    </source>
</reference>
<dbReference type="PANTHER" id="PTHR43877">
    <property type="entry name" value="AMINOALKYLPHOSPHONATE N-ACETYLTRANSFERASE-RELATED-RELATED"/>
    <property type="match status" value="1"/>
</dbReference>
<dbReference type="InterPro" id="IPR050832">
    <property type="entry name" value="Bact_Acetyltransf"/>
</dbReference>
<dbReference type="CDD" id="cd04301">
    <property type="entry name" value="NAT_SF"/>
    <property type="match status" value="1"/>
</dbReference>
<dbReference type="GO" id="GO:0016747">
    <property type="term" value="F:acyltransferase activity, transferring groups other than amino-acyl groups"/>
    <property type="evidence" value="ECO:0007669"/>
    <property type="project" value="InterPro"/>
</dbReference>
<dbReference type="Proteomes" id="UP000219050">
    <property type="component" value="Chromosome"/>
</dbReference>
<sequence>MGCPLMQNRRGHVARCRGSHMSRPRSGALQGGGACAAVRRGCLVAAMMHPAPMPPALLRPATPHDLPAITRLIGQAFGPYRVLIGRDPAPIKADHAAHVARREVEVLQAEAGLIAVLIHYADGADWHLDTVAVDPAHAGAGHGKRLIAHAEARARAEGCARITLYTNEKMRANRVMYPRLGYAETGRSITDGFARIHYAKPN</sequence>
<dbReference type="PROSITE" id="PS51186">
    <property type="entry name" value="GNAT"/>
    <property type="match status" value="1"/>
</dbReference>
<dbReference type="SUPFAM" id="SSF55729">
    <property type="entry name" value="Acyl-CoA N-acyltransferases (Nat)"/>
    <property type="match status" value="1"/>
</dbReference>
<feature type="domain" description="N-acetyltransferase" evidence="3">
    <location>
        <begin position="56"/>
        <end position="202"/>
    </location>
</feature>
<keyword evidence="1" id="KW-0808">Transferase</keyword>
<dbReference type="KEGG" id="cmag:CBW24_09840"/>
<dbReference type="EMBL" id="CP021404">
    <property type="protein sequence ID" value="ATI42281.1"/>
    <property type="molecule type" value="Genomic_DNA"/>
</dbReference>